<feature type="chain" id="PRO_5036212118" evidence="1">
    <location>
        <begin position="21"/>
        <end position="358"/>
    </location>
</feature>
<dbReference type="AlphaFoldDB" id="A0A7S3DIA6"/>
<dbReference type="InterPro" id="IPR047803">
    <property type="entry name" value="DCD1A/B-like"/>
</dbReference>
<sequence>MARTIFVCLAALLCVGAALGGHPVYTCGGEPNNNPIIEANPQFIKSVKNGKLYHAGQGDETISVVHVYGSFYDMGYAQGQLLKDEVNYILPSFLQHILTEVDEYVKWIPKPIADWVGKVGLMAALDITYDITKDYTPSRFYDEVQGIADGSGADYRLTRNLQLLGELVKAGCSMFGASDSATPDGSLLQLRALDWDYQSPLNKYPTIIVYHPSPDTGITNDFLLASWAGYIAAISGVNDKGVAISEKHYDDGPLIEDSRIGSPFQIVLREILEESLTLDDAINVMANARRTCSIWVGVGDAKLNTARVFEYSYAELVAWDWMNQDNSSTHPQLKDVVYKGVHEPCFPNQVEAYSGVHR</sequence>
<dbReference type="PANTHER" id="PTHR35190:SF2">
    <property type="entry name" value="PROTEIN DCD1B"/>
    <property type="match status" value="1"/>
</dbReference>
<proteinExistence type="predicted"/>
<evidence type="ECO:0000313" key="3">
    <source>
        <dbReference type="EMBL" id="CAE0258762.1"/>
    </source>
</evidence>
<dbReference type="InterPro" id="IPR047794">
    <property type="entry name" value="C45_proenzyme-like"/>
</dbReference>
<dbReference type="PANTHER" id="PTHR35190">
    <property type="entry name" value="PROTEIN DCD1B"/>
    <property type="match status" value="1"/>
</dbReference>
<evidence type="ECO:0000313" key="2">
    <source>
        <dbReference type="EMBL" id="CAE0258758.1"/>
    </source>
</evidence>
<dbReference type="EMBL" id="HBIB01032472">
    <property type="protein sequence ID" value="CAE0258758.1"/>
    <property type="molecule type" value="Transcribed_RNA"/>
</dbReference>
<evidence type="ECO:0000256" key="1">
    <source>
        <dbReference type="SAM" id="SignalP"/>
    </source>
</evidence>
<reference evidence="2" key="1">
    <citation type="submission" date="2021-01" db="EMBL/GenBank/DDBJ databases">
        <authorList>
            <person name="Corre E."/>
            <person name="Pelletier E."/>
            <person name="Niang G."/>
            <person name="Scheremetjew M."/>
            <person name="Finn R."/>
            <person name="Kale V."/>
            <person name="Holt S."/>
            <person name="Cochrane G."/>
            <person name="Meng A."/>
            <person name="Brown T."/>
            <person name="Cohen L."/>
        </authorList>
    </citation>
    <scope>NUCLEOTIDE SEQUENCE</scope>
    <source>
        <strain evidence="2">NIES-2562</strain>
    </source>
</reference>
<dbReference type="NCBIfam" id="NF040521">
    <property type="entry name" value="C45_proenzyme"/>
    <property type="match status" value="1"/>
</dbReference>
<dbReference type="EMBL" id="HBIB01032476">
    <property type="protein sequence ID" value="CAE0258762.1"/>
    <property type="molecule type" value="Transcribed_RNA"/>
</dbReference>
<protein>
    <submittedName>
        <fullName evidence="2">Uncharacterized protein</fullName>
    </submittedName>
</protein>
<accession>A0A7S3DIA6</accession>
<keyword evidence="1" id="KW-0732">Signal</keyword>
<gene>
    <name evidence="2" type="ORF">PBIL07802_LOCUS21024</name>
    <name evidence="3" type="ORF">PBIL07802_LOCUS21028</name>
</gene>
<feature type="signal peptide" evidence="1">
    <location>
        <begin position="1"/>
        <end position="20"/>
    </location>
</feature>
<organism evidence="2">
    <name type="scientific">Palpitomonas bilix</name>
    <dbReference type="NCBI Taxonomy" id="652834"/>
    <lineage>
        <taxon>Eukaryota</taxon>
        <taxon>Eukaryota incertae sedis</taxon>
    </lineage>
</organism>
<dbReference type="Gene3D" id="3.60.60.10">
    <property type="entry name" value="Penicillin V Acylase, Chain A"/>
    <property type="match status" value="1"/>
</dbReference>
<name>A0A7S3DIA6_9EUKA</name>